<organism evidence="8 9">
    <name type="scientific">Paenibacillus agilis</name>
    <dbReference type="NCBI Taxonomy" id="3020863"/>
    <lineage>
        <taxon>Bacteria</taxon>
        <taxon>Bacillati</taxon>
        <taxon>Bacillota</taxon>
        <taxon>Bacilli</taxon>
        <taxon>Bacillales</taxon>
        <taxon>Paenibacillaceae</taxon>
        <taxon>Paenibacillus</taxon>
    </lineage>
</organism>
<evidence type="ECO:0000313" key="9">
    <source>
        <dbReference type="Proteomes" id="UP000318102"/>
    </source>
</evidence>
<name>A0A559IZD0_9BACL</name>
<sequence>MLSSTKRSDDPTAHPSPTLPQLPLLLPFLLLLALAGVLAVQPLSANTELWRTFTTVFVSILLEAMPFLLLGIILSSLVHVFIAPDFFRKIAVKWPRPLLIVFAALGGILLPLCECGMIPVVRKFMQKGLPPAAAVTYMCAAPILNPIVYASTATAFPSAPWMAVGRMAVAFFVVLTIGWIVSLIVRRSHSFLLLQIDSYRETSTHSGNQPFIPLPIKLRHATEHMGKEWMETTVYLTFGACITALFQTSFPRNLIVDAPWMNPALEHVGLITLAYLLSLCSTSDAFIAASFTSMLAPASLLSFLVFGPMMDLKTTLMMMTVFRKRFILLLALVLLIIVPLFAALFISVVL</sequence>
<feature type="transmembrane region" description="Helical" evidence="7">
    <location>
        <begin position="20"/>
        <end position="40"/>
    </location>
</feature>
<feature type="transmembrane region" description="Helical" evidence="7">
    <location>
        <begin position="98"/>
        <end position="120"/>
    </location>
</feature>
<reference evidence="8 9" key="1">
    <citation type="submission" date="2019-07" db="EMBL/GenBank/DDBJ databases">
        <authorList>
            <person name="Kim J."/>
        </authorList>
    </citation>
    <scope>NUCLEOTIDE SEQUENCE [LARGE SCALE GENOMIC DNA]</scope>
    <source>
        <strain evidence="8 9">N4</strain>
    </source>
</reference>
<keyword evidence="9" id="KW-1185">Reference proteome</keyword>
<feature type="transmembrane region" description="Helical" evidence="7">
    <location>
        <begin position="132"/>
        <end position="151"/>
    </location>
</feature>
<feature type="transmembrane region" description="Helical" evidence="7">
    <location>
        <begin position="233"/>
        <end position="250"/>
    </location>
</feature>
<comment type="similarity">
    <text evidence="2">Belongs to the UPF0718 family.</text>
</comment>
<keyword evidence="4 7" id="KW-0812">Transmembrane</keyword>
<dbReference type="PANTHER" id="PTHR34184:SF4">
    <property type="entry name" value="UPF0718 PROTEIN YCGR"/>
    <property type="match status" value="1"/>
</dbReference>
<dbReference type="RefSeq" id="WP_144989020.1">
    <property type="nucleotide sequence ID" value="NZ_VNJK01000001.1"/>
</dbReference>
<dbReference type="OrthoDB" id="9810876at2"/>
<dbReference type="EMBL" id="VNJK01000001">
    <property type="protein sequence ID" value="TVX92981.1"/>
    <property type="molecule type" value="Genomic_DNA"/>
</dbReference>
<feature type="transmembrane region" description="Helical" evidence="7">
    <location>
        <begin position="163"/>
        <end position="185"/>
    </location>
</feature>
<comment type="caution">
    <text evidence="8">The sequence shown here is derived from an EMBL/GenBank/DDBJ whole genome shotgun (WGS) entry which is preliminary data.</text>
</comment>
<comment type="subcellular location">
    <subcellularLocation>
        <location evidence="1">Cell membrane</location>
        <topology evidence="1">Multi-pass membrane protein</topology>
    </subcellularLocation>
</comment>
<proteinExistence type="inferred from homology"/>
<evidence type="ECO:0000256" key="4">
    <source>
        <dbReference type="ARBA" id="ARBA00022692"/>
    </source>
</evidence>
<dbReference type="Proteomes" id="UP000318102">
    <property type="component" value="Unassembled WGS sequence"/>
</dbReference>
<evidence type="ECO:0000313" key="8">
    <source>
        <dbReference type="EMBL" id="TVX92981.1"/>
    </source>
</evidence>
<feature type="transmembrane region" description="Helical" evidence="7">
    <location>
        <begin position="326"/>
        <end position="349"/>
    </location>
</feature>
<dbReference type="GO" id="GO:0005886">
    <property type="term" value="C:plasma membrane"/>
    <property type="evidence" value="ECO:0007669"/>
    <property type="project" value="UniProtKB-SubCell"/>
</dbReference>
<evidence type="ECO:0000256" key="7">
    <source>
        <dbReference type="SAM" id="Phobius"/>
    </source>
</evidence>
<dbReference type="AlphaFoldDB" id="A0A559IZD0"/>
<accession>A0A559IZD0</accession>
<dbReference type="Pfam" id="PF03773">
    <property type="entry name" value="ArsP_1"/>
    <property type="match status" value="1"/>
</dbReference>
<evidence type="ECO:0000256" key="5">
    <source>
        <dbReference type="ARBA" id="ARBA00022989"/>
    </source>
</evidence>
<evidence type="ECO:0000256" key="1">
    <source>
        <dbReference type="ARBA" id="ARBA00004651"/>
    </source>
</evidence>
<evidence type="ECO:0000256" key="6">
    <source>
        <dbReference type="ARBA" id="ARBA00023136"/>
    </source>
</evidence>
<evidence type="ECO:0000256" key="2">
    <source>
        <dbReference type="ARBA" id="ARBA00006386"/>
    </source>
</evidence>
<keyword evidence="3" id="KW-1003">Cell membrane</keyword>
<keyword evidence="6 7" id="KW-0472">Membrane</keyword>
<dbReference type="InterPro" id="IPR052923">
    <property type="entry name" value="UPF0718"/>
</dbReference>
<evidence type="ECO:0000256" key="3">
    <source>
        <dbReference type="ARBA" id="ARBA00022475"/>
    </source>
</evidence>
<protein>
    <submittedName>
        <fullName evidence="8">Permease</fullName>
    </submittedName>
</protein>
<dbReference type="InterPro" id="IPR005524">
    <property type="entry name" value="DUF318"/>
</dbReference>
<dbReference type="PANTHER" id="PTHR34184">
    <property type="entry name" value="UPF0718 PROTEIN YCGR"/>
    <property type="match status" value="1"/>
</dbReference>
<gene>
    <name evidence="8" type="ORF">FPZ44_07870</name>
</gene>
<keyword evidence="5 7" id="KW-1133">Transmembrane helix</keyword>
<feature type="transmembrane region" description="Helical" evidence="7">
    <location>
        <begin position="52"/>
        <end position="78"/>
    </location>
</feature>
<feature type="transmembrane region" description="Helical" evidence="7">
    <location>
        <begin position="285"/>
        <end position="306"/>
    </location>
</feature>